<evidence type="ECO:0000313" key="2">
    <source>
        <dbReference type="Proteomes" id="UP001165064"/>
    </source>
</evidence>
<evidence type="ECO:0000313" key="1">
    <source>
        <dbReference type="EMBL" id="GME96732.1"/>
    </source>
</evidence>
<sequence length="437" mass="49029">MEAPKWRDTRAPFIFEVMISLITIMMIVTTCIFTPIYCLEHDYKLGEWNLPAKLDLFYCIVFSIECCLHIIADGCFFTPTAVFMDKWGVITLTTVASLWVDFGIEFGHFTYASQYVNGMKALRAFRLLTISKYTRDLIDSTLLTGLHSFFTAGILSMTIIVPYAVWGYGALAKRLSTCNDSSQGAEGCYGDWVNDSVMCTADPDEYCGWQVLSPRAYSTPEFNFDTFGDSLTTLIRITAIDSWADLLDQVMRSTGIGQPVSEKANFSMNAVFVVGFIFLAILIIANVFLSAILNDYARLNGSAYLSEYQLSWKGSKNLIKSVRPDVVLKKQKGKLESFKKILYSTFAEPNLVSRLVHWLVYLLLAGGLLYDDVTAPGKHYKNIIAIIATFFLTVRHVSLFFVGSQNHTGLNLIKSYGTVVLSMGSFALALYDYYKLT</sequence>
<name>A0ACB5TXD8_AMBMO</name>
<dbReference type="Proteomes" id="UP001165064">
    <property type="component" value="Unassembled WGS sequence"/>
</dbReference>
<proteinExistence type="predicted"/>
<organism evidence="1 2">
    <name type="scientific">Ambrosiozyma monospora</name>
    <name type="common">Yeast</name>
    <name type="synonym">Endomycopsis monosporus</name>
    <dbReference type="NCBI Taxonomy" id="43982"/>
    <lineage>
        <taxon>Eukaryota</taxon>
        <taxon>Fungi</taxon>
        <taxon>Dikarya</taxon>
        <taxon>Ascomycota</taxon>
        <taxon>Saccharomycotina</taxon>
        <taxon>Pichiomycetes</taxon>
        <taxon>Pichiales</taxon>
        <taxon>Pichiaceae</taxon>
        <taxon>Ambrosiozyma</taxon>
    </lineage>
</organism>
<dbReference type="EMBL" id="BSXS01009855">
    <property type="protein sequence ID" value="GME96732.1"/>
    <property type="molecule type" value="Genomic_DNA"/>
</dbReference>
<comment type="caution">
    <text evidence="1">The sequence shown here is derived from an EMBL/GenBank/DDBJ whole genome shotgun (WGS) entry which is preliminary data.</text>
</comment>
<protein>
    <submittedName>
        <fullName evidence="1">Unnamed protein product</fullName>
    </submittedName>
</protein>
<accession>A0ACB5TXD8</accession>
<reference evidence="1" key="1">
    <citation type="submission" date="2023-04" db="EMBL/GenBank/DDBJ databases">
        <title>Ambrosiozyma monospora NBRC 10751.</title>
        <authorList>
            <person name="Ichikawa N."/>
            <person name="Sato H."/>
            <person name="Tonouchi N."/>
        </authorList>
    </citation>
    <scope>NUCLEOTIDE SEQUENCE</scope>
    <source>
        <strain evidence="1">NBRC 10751</strain>
    </source>
</reference>
<gene>
    <name evidence="1" type="ORF">Amon02_001006700</name>
</gene>
<keyword evidence="2" id="KW-1185">Reference proteome</keyword>